<comment type="caution">
    <text evidence="6">The sequence shown here is derived from an EMBL/GenBank/DDBJ whole genome shotgun (WGS) entry which is preliminary data.</text>
</comment>
<keyword evidence="3" id="KW-0326">Glycosidase</keyword>
<organism evidence="6 7">
    <name type="scientific">Haloferula sargassicola</name>
    <dbReference type="NCBI Taxonomy" id="490096"/>
    <lineage>
        <taxon>Bacteria</taxon>
        <taxon>Pseudomonadati</taxon>
        <taxon>Verrucomicrobiota</taxon>
        <taxon>Verrucomicrobiia</taxon>
        <taxon>Verrucomicrobiales</taxon>
        <taxon>Verrucomicrobiaceae</taxon>
        <taxon>Haloferula</taxon>
    </lineage>
</organism>
<dbReference type="SUPFAM" id="SSF49303">
    <property type="entry name" value="beta-Galactosidase/glucuronidase domain"/>
    <property type="match status" value="3"/>
</dbReference>
<dbReference type="InterPro" id="IPR000421">
    <property type="entry name" value="FA58C"/>
</dbReference>
<evidence type="ECO:0000256" key="4">
    <source>
        <dbReference type="SAM" id="MobiDB-lite"/>
    </source>
</evidence>
<dbReference type="PANTHER" id="PTHR43536:SF1">
    <property type="entry name" value="MANNOSYLGLYCOPROTEIN ENDO-BETA-MANNOSIDASE"/>
    <property type="match status" value="1"/>
</dbReference>
<dbReference type="Gene3D" id="2.60.40.10">
    <property type="entry name" value="Immunoglobulins"/>
    <property type="match status" value="3"/>
</dbReference>
<dbReference type="InterPro" id="IPR013783">
    <property type="entry name" value="Ig-like_fold"/>
</dbReference>
<dbReference type="Gene3D" id="3.20.20.80">
    <property type="entry name" value="Glycosidases"/>
    <property type="match status" value="1"/>
</dbReference>
<dbReference type="Proteomes" id="UP001476282">
    <property type="component" value="Unassembled WGS sequence"/>
</dbReference>
<sequence>MAAGRFLTHHHLLPIVAGTAWLLGIATAMAGDGRGEITLESTAGHGGSFDWKMERAGDTEGGRKVSMPGFSPAGWQPAIVPGTVLHSLVANGVYPDPYFGRNNDRGRNLIPDISDVGADHYTYWFRTPFSVPQSYAGRRVWLELEGVNYQADVWVNGRQVGQLAGMFQRGVYDITELVTPGSDQHALAVLVHPIDPPNGFSSPTHAGGNASNENANGADGKIGRYTTMLMTAGWDFTFDDGIRDRNTGIWRDVKLFATGPVTLRHPFVKSSLPLPSTSSASETISVEVTNATAERQAGTLSAHIAEGDIHLRQAVSLDPHETRTLTFRPGIFPDLVIRKPKLWWPFNKGDQPLYHLTVRFTQDGSVSDEVATRFGIRDIRTDRNTPDKSRVFYVNGKRLFLHGANWIPEAMCRTSDARTEAELRYTRQAGVNFLRFWGGGVTESDRFFELCDEMGILVWAEFWLTGNTELPADTELYRANVADTVKRIRNHPSLAYYVSANERTATTIVPIEDLLDELDGTRDYQAASEIDGIHDGSPYVSVNPMWYYEDTASPRGSRIHGLCPEYGAPILPTIDALREMMPESELWPIDTRTWDYLDGGGFHGMTKAYRNCTNQYGRSASIEEYAYKAQMYGGLVHKAIWECWNANRFEDGDRFSTGLLFWYLNSPNPQVCGRMWDWSLEPTAGLYFSQNAHEPVHAQYDFIKNTVSVNNELPHAFRGLSLDARILNFDMSEVYHKTTRFDLPPDRFLAGVQQVELPENLSPVHFIKLELRDRTGKMVSENFYWRSNQKYEPGRTWTGPLFAGFGDLSELPKVELETQLTQGEEKGRPFARIDVANPSKGLAFMVWVRLQDSRDGKPVRPAFYSDNFISLLPGEARSIRIDYPDGVDPRTTQVLVDGWNVARKLYRQGRVTDLPDIHDYTHAASRNLALNRPAKASSVKDHAAANAVDGDPSTRWSSEYADQQWIAVDLGSPKKVGSVELSWEAAYAPEYRIETSVNGKSWKIAAHVTDGDGGEDLVPFAPVSCRYLRVVGLQRATRYGLSLWDLAVYAPGEKAD</sequence>
<dbReference type="SUPFAM" id="SSF49785">
    <property type="entry name" value="Galactose-binding domain-like"/>
    <property type="match status" value="2"/>
</dbReference>
<dbReference type="InterPro" id="IPR006102">
    <property type="entry name" value="Ig-like_GH2"/>
</dbReference>
<dbReference type="InterPro" id="IPR017853">
    <property type="entry name" value="GH"/>
</dbReference>
<keyword evidence="2" id="KW-0378">Hydrolase</keyword>
<evidence type="ECO:0000256" key="2">
    <source>
        <dbReference type="ARBA" id="ARBA00022801"/>
    </source>
</evidence>
<dbReference type="Pfam" id="PF00703">
    <property type="entry name" value="Glyco_hydro_2"/>
    <property type="match status" value="1"/>
</dbReference>
<protein>
    <submittedName>
        <fullName evidence="6">Exo-beta-D-glucosaminidase</fullName>
    </submittedName>
</protein>
<gene>
    <name evidence="6" type="primary">csxA</name>
    <name evidence="6" type="ORF">Hsar01_02659</name>
</gene>
<dbReference type="Gene3D" id="2.60.120.260">
    <property type="entry name" value="Galactose-binding domain-like"/>
    <property type="match status" value="2"/>
</dbReference>
<dbReference type="RefSeq" id="WP_353567535.1">
    <property type="nucleotide sequence ID" value="NZ_BAABRI010000014.1"/>
</dbReference>
<dbReference type="InterPro" id="IPR041351">
    <property type="entry name" value="Ig_GlcNase"/>
</dbReference>
<feature type="domain" description="F5/8 type C" evidence="5">
    <location>
        <begin position="912"/>
        <end position="1051"/>
    </location>
</feature>
<dbReference type="Pfam" id="PF22666">
    <property type="entry name" value="Glyco_hydro_2_N2"/>
    <property type="match status" value="1"/>
</dbReference>
<dbReference type="EMBL" id="BAABRI010000014">
    <property type="protein sequence ID" value="GAA5483428.1"/>
    <property type="molecule type" value="Genomic_DNA"/>
</dbReference>
<dbReference type="PROSITE" id="PS50022">
    <property type="entry name" value="FA58C_3"/>
    <property type="match status" value="1"/>
</dbReference>
<comment type="similarity">
    <text evidence="1">Belongs to the glycosyl hydrolase 2 family.</text>
</comment>
<dbReference type="InterPro" id="IPR043534">
    <property type="entry name" value="EBDG/EBM"/>
</dbReference>
<evidence type="ECO:0000313" key="7">
    <source>
        <dbReference type="Proteomes" id="UP001476282"/>
    </source>
</evidence>
<dbReference type="SUPFAM" id="SSF51445">
    <property type="entry name" value="(Trans)glycosidases"/>
    <property type="match status" value="1"/>
</dbReference>
<dbReference type="InterPro" id="IPR008979">
    <property type="entry name" value="Galactose-bd-like_sf"/>
</dbReference>
<keyword evidence="7" id="KW-1185">Reference proteome</keyword>
<dbReference type="PANTHER" id="PTHR43536">
    <property type="entry name" value="MANNOSYLGLYCOPROTEIN ENDO-BETA-MANNOSIDASE"/>
    <property type="match status" value="1"/>
</dbReference>
<reference evidence="6 7" key="1">
    <citation type="submission" date="2024-02" db="EMBL/GenBank/DDBJ databases">
        <title>Haloferula sargassicola NBRC 104335.</title>
        <authorList>
            <person name="Ichikawa N."/>
            <person name="Katano-Makiyama Y."/>
            <person name="Hidaka K."/>
        </authorList>
    </citation>
    <scope>NUCLEOTIDE SEQUENCE [LARGE SCALE GENOMIC DNA]</scope>
    <source>
        <strain evidence="6 7">NBRC 104335</strain>
    </source>
</reference>
<feature type="region of interest" description="Disordered" evidence="4">
    <location>
        <begin position="198"/>
        <end position="218"/>
    </location>
</feature>
<feature type="compositionally biased region" description="Low complexity" evidence="4">
    <location>
        <begin position="206"/>
        <end position="218"/>
    </location>
</feature>
<evidence type="ECO:0000256" key="3">
    <source>
        <dbReference type="ARBA" id="ARBA00023295"/>
    </source>
</evidence>
<evidence type="ECO:0000313" key="6">
    <source>
        <dbReference type="EMBL" id="GAA5483428.1"/>
    </source>
</evidence>
<evidence type="ECO:0000259" key="5">
    <source>
        <dbReference type="PROSITE" id="PS50022"/>
    </source>
</evidence>
<proteinExistence type="inferred from homology"/>
<dbReference type="Pfam" id="PF18368">
    <property type="entry name" value="Ig_GlcNase"/>
    <property type="match status" value="1"/>
</dbReference>
<accession>A0ABP9UPD9</accession>
<dbReference type="InterPro" id="IPR036156">
    <property type="entry name" value="Beta-gal/glucu_dom_sf"/>
</dbReference>
<name>A0ABP9UPD9_9BACT</name>
<dbReference type="InterPro" id="IPR054593">
    <property type="entry name" value="Beta-mannosidase-like_N2"/>
</dbReference>
<dbReference type="Pfam" id="PF00754">
    <property type="entry name" value="F5_F8_type_C"/>
    <property type="match status" value="1"/>
</dbReference>
<evidence type="ECO:0000256" key="1">
    <source>
        <dbReference type="ARBA" id="ARBA00007401"/>
    </source>
</evidence>